<keyword evidence="6 7" id="KW-0539">Nucleus</keyword>
<dbReference type="SMART" id="SM01372">
    <property type="entry name" value="E2F_TDP"/>
    <property type="match status" value="1"/>
</dbReference>
<dbReference type="GO" id="GO:0005667">
    <property type="term" value="C:transcription regulator complex"/>
    <property type="evidence" value="ECO:0007669"/>
    <property type="project" value="InterPro"/>
</dbReference>
<comment type="subcellular location">
    <subcellularLocation>
        <location evidence="1 7">Nucleus</location>
    </subcellularLocation>
</comment>
<evidence type="ECO:0000256" key="5">
    <source>
        <dbReference type="ARBA" id="ARBA00023163"/>
    </source>
</evidence>
<evidence type="ECO:0000256" key="4">
    <source>
        <dbReference type="ARBA" id="ARBA00023125"/>
    </source>
</evidence>
<dbReference type="HOGENOM" id="CLU_095032_0_0_1"/>
<dbReference type="PANTHER" id="PTHR12548">
    <property type="entry name" value="TRANSCRIPTION FACTOR DP"/>
    <property type="match status" value="1"/>
</dbReference>
<dbReference type="InterPro" id="IPR003316">
    <property type="entry name" value="E2F_WHTH_DNA-bd_dom"/>
</dbReference>
<reference evidence="11" key="1">
    <citation type="submission" date="2011-03" db="EMBL/GenBank/DDBJ databases">
        <title>The genome sequence of Vavraia culicis strain floridensis.</title>
        <authorList>
            <consortium name="The Broad Institute Genome Sequencing Platform"/>
            <person name="Cuomo C."/>
            <person name="Becnel J."/>
            <person name="Sanscrainte N."/>
            <person name="Young S.K."/>
            <person name="Zeng Q."/>
            <person name="Gargeya S."/>
            <person name="Fitzgerald M."/>
            <person name="Haas B."/>
            <person name="Abouelleil A."/>
            <person name="Alvarado L."/>
            <person name="Arachchi H.M."/>
            <person name="Berlin A."/>
            <person name="Chapman S.B."/>
            <person name="Gearin G."/>
            <person name="Goldberg J."/>
            <person name="Griggs A."/>
            <person name="Gujja S."/>
            <person name="Hansen M."/>
            <person name="Heiman D."/>
            <person name="Howarth C."/>
            <person name="Larimer J."/>
            <person name="Lui A."/>
            <person name="MacDonald P.J.P."/>
            <person name="McCowen C."/>
            <person name="Montmayeur A."/>
            <person name="Murphy C."/>
            <person name="Neiman D."/>
            <person name="Pearson M."/>
            <person name="Priest M."/>
            <person name="Roberts A."/>
            <person name="Saif S."/>
            <person name="Shea T."/>
            <person name="Sisk P."/>
            <person name="Stolte C."/>
            <person name="Sykes S."/>
            <person name="Wortman J."/>
            <person name="Nusbaum C."/>
            <person name="Birren B."/>
        </authorList>
    </citation>
    <scope>NUCLEOTIDE SEQUENCE [LARGE SCALE GENOMIC DNA]</scope>
    <source>
        <strain evidence="11">floridensis</strain>
    </source>
</reference>
<dbReference type="InterPro" id="IPR015648">
    <property type="entry name" value="Transcrpt_fac_DP"/>
</dbReference>
<dbReference type="OMA" id="HCDTNEE"/>
<evidence type="ECO:0000256" key="6">
    <source>
        <dbReference type="ARBA" id="ARBA00023242"/>
    </source>
</evidence>
<dbReference type="InterPro" id="IPR038168">
    <property type="entry name" value="TF_DP_C_sf"/>
</dbReference>
<dbReference type="Pfam" id="PF08781">
    <property type="entry name" value="DP"/>
    <property type="match status" value="1"/>
</dbReference>
<dbReference type="InParanoid" id="L2GT03"/>
<comment type="similarity">
    <text evidence="2 7">Belongs to the E2F/DP family.</text>
</comment>
<keyword evidence="3 7" id="KW-0805">Transcription regulation</keyword>
<evidence type="ECO:0000256" key="3">
    <source>
        <dbReference type="ARBA" id="ARBA00023015"/>
    </source>
</evidence>
<dbReference type="RefSeq" id="XP_008074742.1">
    <property type="nucleotide sequence ID" value="XM_008076551.1"/>
</dbReference>
<proteinExistence type="inferred from homology"/>
<dbReference type="GO" id="GO:0000981">
    <property type="term" value="F:DNA-binding transcription factor activity, RNA polymerase II-specific"/>
    <property type="evidence" value="ECO:0007669"/>
    <property type="project" value="TreeGrafter"/>
</dbReference>
<organism evidence="10 11">
    <name type="scientific">Vavraia culicis (isolate floridensis)</name>
    <name type="common">Microsporidian parasite</name>
    <dbReference type="NCBI Taxonomy" id="948595"/>
    <lineage>
        <taxon>Eukaryota</taxon>
        <taxon>Fungi</taxon>
        <taxon>Fungi incertae sedis</taxon>
        <taxon>Microsporidia</taxon>
        <taxon>Pleistophoridae</taxon>
        <taxon>Vavraia</taxon>
    </lineage>
</organism>
<sequence length="207" mass="24483">MKELFSECLGSESRRDGLKQISVSIHSLLLNNKDVTYQKICSSINTSNTNTLRRRVYDVLSVMRSLNMVVKAKRCYNLVRRNLLCEKRMVVEEKRKQLEDLQHMKEVFEHIVLKNAFKTHNLSLDRFYLPFLIVVIEKDSNVHCETNEERSFFKFRSSKPIKLVEDLEILKELYRNNEEKEIKKPYLYGSSLKKFKEGFGGAFDYIV</sequence>
<evidence type="ECO:0000256" key="1">
    <source>
        <dbReference type="ARBA" id="ARBA00004123"/>
    </source>
</evidence>
<dbReference type="Gene3D" id="1.20.140.80">
    <property type="entry name" value="Transcription factor DP"/>
    <property type="match status" value="1"/>
</dbReference>
<dbReference type="GeneID" id="19879596"/>
<evidence type="ECO:0000259" key="8">
    <source>
        <dbReference type="SMART" id="SM01138"/>
    </source>
</evidence>
<dbReference type="InterPro" id="IPR036390">
    <property type="entry name" value="WH_DNA-bd_sf"/>
</dbReference>
<dbReference type="PANTHER" id="PTHR12548:SF9">
    <property type="entry name" value="TRANSCRIPTION FACTOR DP"/>
    <property type="match status" value="1"/>
</dbReference>
<keyword evidence="4 7" id="KW-0238">DNA-binding</keyword>
<feature type="domain" description="Transcription factor DP C-terminal" evidence="8">
    <location>
        <begin position="77"/>
        <end position="204"/>
    </location>
</feature>
<dbReference type="OrthoDB" id="552115at2759"/>
<dbReference type="GO" id="GO:0005634">
    <property type="term" value="C:nucleus"/>
    <property type="evidence" value="ECO:0007669"/>
    <property type="project" value="UniProtKB-SubCell"/>
</dbReference>
<dbReference type="InterPro" id="IPR037241">
    <property type="entry name" value="E2F-DP_heterodim"/>
</dbReference>
<gene>
    <name evidence="10" type="ORF">VCUG_01723</name>
</gene>
<dbReference type="VEuPathDB" id="MicrosporidiaDB:VCUG_01723"/>
<evidence type="ECO:0000259" key="9">
    <source>
        <dbReference type="SMART" id="SM01372"/>
    </source>
</evidence>
<dbReference type="STRING" id="948595.L2GT03"/>
<keyword evidence="11" id="KW-1185">Reference proteome</keyword>
<dbReference type="GO" id="GO:0051726">
    <property type="term" value="P:regulation of cell cycle"/>
    <property type="evidence" value="ECO:0007669"/>
    <property type="project" value="InterPro"/>
</dbReference>
<dbReference type="SMART" id="SM01138">
    <property type="entry name" value="DP"/>
    <property type="match status" value="1"/>
</dbReference>
<dbReference type="AlphaFoldDB" id="L2GT03"/>
<evidence type="ECO:0000313" key="11">
    <source>
        <dbReference type="Proteomes" id="UP000011081"/>
    </source>
</evidence>
<dbReference type="SUPFAM" id="SSF46785">
    <property type="entry name" value="Winged helix' DNA-binding domain"/>
    <property type="match status" value="1"/>
</dbReference>
<evidence type="ECO:0000256" key="2">
    <source>
        <dbReference type="ARBA" id="ARBA00010940"/>
    </source>
</evidence>
<dbReference type="Pfam" id="PF02319">
    <property type="entry name" value="WHD_E2F_TDP"/>
    <property type="match status" value="1"/>
</dbReference>
<dbReference type="CDD" id="cd14458">
    <property type="entry name" value="DP_DD"/>
    <property type="match status" value="1"/>
</dbReference>
<dbReference type="SUPFAM" id="SSF144074">
    <property type="entry name" value="E2F-DP heterodimerization region"/>
    <property type="match status" value="1"/>
</dbReference>
<evidence type="ECO:0000256" key="7">
    <source>
        <dbReference type="RuleBase" id="RU003796"/>
    </source>
</evidence>
<dbReference type="InterPro" id="IPR014889">
    <property type="entry name" value="Transc_factor_DP_C"/>
</dbReference>
<dbReference type="EMBL" id="GL877433">
    <property type="protein sequence ID" value="ELA46764.1"/>
    <property type="molecule type" value="Genomic_DNA"/>
</dbReference>
<protein>
    <recommendedName>
        <fullName evidence="12">E2F/DP family winged-helix DNA-binding domain-containing protein</fullName>
    </recommendedName>
</protein>
<dbReference type="GO" id="GO:0000977">
    <property type="term" value="F:RNA polymerase II transcription regulatory region sequence-specific DNA binding"/>
    <property type="evidence" value="ECO:0007669"/>
    <property type="project" value="TreeGrafter"/>
</dbReference>
<feature type="domain" description="E2F/DP family winged-helix DNA-binding" evidence="9">
    <location>
        <begin position="13"/>
        <end position="80"/>
    </location>
</feature>
<accession>L2GT03</accession>
<evidence type="ECO:0008006" key="12">
    <source>
        <dbReference type="Google" id="ProtNLM"/>
    </source>
</evidence>
<keyword evidence="5 7" id="KW-0804">Transcription</keyword>
<name>L2GT03_VAVCU</name>
<dbReference type="Proteomes" id="UP000011081">
    <property type="component" value="Unassembled WGS sequence"/>
</dbReference>
<evidence type="ECO:0000313" key="10">
    <source>
        <dbReference type="EMBL" id="ELA46764.1"/>
    </source>
</evidence>